<dbReference type="InterPro" id="IPR011604">
    <property type="entry name" value="PDDEXK-like_dom_sf"/>
</dbReference>
<dbReference type="InterPro" id="IPR011335">
    <property type="entry name" value="Restrct_endonuc-II-like"/>
</dbReference>
<dbReference type="InterPro" id="IPR027417">
    <property type="entry name" value="P-loop_NTPase"/>
</dbReference>
<dbReference type="RefSeq" id="WP_322347067.1">
    <property type="nucleotide sequence ID" value="NZ_CP129968.2"/>
</dbReference>
<dbReference type="KEGG" id="marp:QYS47_34320"/>
<organism evidence="2">
    <name type="scientific">Marivirga arenosa</name>
    <dbReference type="NCBI Taxonomy" id="3059076"/>
    <lineage>
        <taxon>Bacteria</taxon>
        <taxon>Pseudomonadati</taxon>
        <taxon>Bacteroidota</taxon>
        <taxon>Cytophagia</taxon>
        <taxon>Cytophagales</taxon>
        <taxon>Marivirgaceae</taxon>
        <taxon>Marivirga</taxon>
    </lineage>
</organism>
<dbReference type="Pfam" id="PF12705">
    <property type="entry name" value="PDDEXK_1"/>
    <property type="match status" value="1"/>
</dbReference>
<evidence type="ECO:0000313" key="2">
    <source>
        <dbReference type="EMBL" id="WNB17572.1"/>
    </source>
</evidence>
<accession>A0AA52EXX3</accession>
<reference evidence="2" key="1">
    <citation type="submission" date="2023-08" db="EMBL/GenBank/DDBJ databases">
        <title>Comparative genomics and taxonomic characterization of three novel marine species of genus Marivirga.</title>
        <authorList>
            <person name="Muhammad N."/>
            <person name="Kim S.-G."/>
        </authorList>
    </citation>
    <scope>NUCLEOTIDE SEQUENCE</scope>
    <source>
        <strain evidence="2">BKB1-2</strain>
    </source>
</reference>
<proteinExistence type="predicted"/>
<dbReference type="SUPFAM" id="SSF52980">
    <property type="entry name" value="Restriction endonuclease-like"/>
    <property type="match status" value="1"/>
</dbReference>
<dbReference type="Proteomes" id="UP001232019">
    <property type="component" value="Chromosome"/>
</dbReference>
<sequence>MTFLEEIAQNIHHKYGEDISDYTIIFPNRRASLFFNTALRKLINKPIWAPESISIEDFVKRQSEYAVPDQLSLVFTLHEVFQKHAPFKEDFEQFYFWGDMLVKDFNDVDHYMADAKPLFANLFEWKKLSDTDFLTKEQLLLIEKFWRSFEAKPKEAQEKFTRNWNILYPVYEDFRNKLLQHKKAYNGLLYRIYAEKLLSGKERISDKLIFAGFNALTKTEEVIISEAVKNGAEVFWDLDAYYASKENINQEAGNFFREYANHSILGKTMPSDLPNKILDNTPQINITEVKGNIAQTKFLGQLLLKQNLEFPEKTAIILGDETLLFPVLYALPENIKKVNVTMGYPLRFASIYQLMNTCLHLQKNSRTDEDKISFNHRDVLKVLKHPFVGNLLEEEAKSLIQHIESNNLIRLKLEDLFLETQEHNELIKILFKDGSENYFLYLRNILQFVHSEEIETTEQEFTAEIYKQISQLEQIISDFDLSLDINAFIRLFNRIIQSIRVPFSGEPLEGIQIMGVLESRNLDFDHIYFLSISEDSFPGGASNQSFIPYNIRKAYGLPTLEQRDAIYAYLFYRLLQRSKEINLMFNSDNTGGKGGEPSRYLLQLQYELGLQSEKIKLQNLNQDPQAAESYPISIGKNEEIRSILDQYSDERYLSASALKTYLNCRLQFYFKYIAGLKEREEVSEDLDAADFGNILHHTMEELYGKVLGEPLDQNKIILLKKDIDKIVRKEFADLYGNGKDVEEYKFEGRNIIIRDVVKRMIAQILDYDIKIAPFTVKAVEGEFEYKVPLDNGCNIRMKGSIDRLDEKENTIRVIDYKSGGDEVRFPDVESLFDRDHKDRNGAAMQTLIYSFLYIKSSDYDGEKSVMPGLYNGKGLFQNDFSEKLKMNSKELNNAVLLMDEFEEGLKKILEEIFISDQEFDQTNKIENCTYCPYRTICNR</sequence>
<feature type="domain" description="PD-(D/E)XK endonuclease-like" evidence="1">
    <location>
        <begin position="653"/>
        <end position="938"/>
    </location>
</feature>
<protein>
    <submittedName>
        <fullName evidence="2">PD-(D/E)XK nuclease family protein</fullName>
    </submittedName>
</protein>
<dbReference type="Gene3D" id="3.90.320.10">
    <property type="match status" value="1"/>
</dbReference>
<name>A0AA52EXX3_9BACT</name>
<dbReference type="EMBL" id="CP129968">
    <property type="protein sequence ID" value="WNB17572.1"/>
    <property type="molecule type" value="Genomic_DNA"/>
</dbReference>
<dbReference type="SUPFAM" id="SSF52540">
    <property type="entry name" value="P-loop containing nucleoside triphosphate hydrolases"/>
    <property type="match status" value="1"/>
</dbReference>
<dbReference type="AlphaFoldDB" id="A0AA52EXX3"/>
<evidence type="ECO:0000259" key="1">
    <source>
        <dbReference type="Pfam" id="PF12705"/>
    </source>
</evidence>
<dbReference type="InterPro" id="IPR038726">
    <property type="entry name" value="PDDEXK_AddAB-type"/>
</dbReference>
<gene>
    <name evidence="2" type="ORF">QYS47_34320</name>
</gene>